<comment type="caution">
    <text evidence="2">The sequence shown here is derived from an EMBL/GenBank/DDBJ whole genome shotgun (WGS) entry which is preliminary data.</text>
</comment>
<dbReference type="OrthoDB" id="5588096at2759"/>
<dbReference type="GO" id="GO:0008277">
    <property type="term" value="P:regulation of G protein-coupled receptor signaling pathway"/>
    <property type="evidence" value="ECO:0007669"/>
    <property type="project" value="TreeGrafter"/>
</dbReference>
<dbReference type="GO" id="GO:0005096">
    <property type="term" value="F:GTPase activator activity"/>
    <property type="evidence" value="ECO:0007669"/>
    <property type="project" value="InterPro"/>
</dbReference>
<evidence type="ECO:0000313" key="2">
    <source>
        <dbReference type="EMBL" id="KPM03174.1"/>
    </source>
</evidence>
<evidence type="ECO:0000313" key="3">
    <source>
        <dbReference type="Proteomes" id="UP000616769"/>
    </source>
</evidence>
<sequence>MSVLNTEHDVCADCSQINPIWTSINHGTLICDECAIIHRSLGRFISQVKPLQSKSWKPTQLQMVFDLYRNGSNSIWEHTLLDPHLVQSSSSSSSAHNSHHVIGNTKSNSFPKKKPQPNDPLHPNKSDFIIAKYQMFAYINKSQMSNIKDDCEAESDISEQLHSSVRTPNLKTSLRLLVAGANPKIQFTTPYGS</sequence>
<dbReference type="GO" id="GO:0007420">
    <property type="term" value="P:brain development"/>
    <property type="evidence" value="ECO:0007669"/>
    <property type="project" value="InterPro"/>
</dbReference>
<dbReference type="InterPro" id="IPR038508">
    <property type="entry name" value="ArfGAP_dom_sf"/>
</dbReference>
<reference evidence="2 3" key="1">
    <citation type="journal article" date="2015" name="Parasit. Vectors">
        <title>Draft genome of the scabies mite.</title>
        <authorList>
            <person name="Rider S.D.Jr."/>
            <person name="Morgan M.S."/>
            <person name="Arlian L.G."/>
        </authorList>
    </citation>
    <scope>NUCLEOTIDE SEQUENCE [LARGE SCALE GENOMIC DNA]</scope>
    <source>
        <strain evidence="2">Arlian Lab</strain>
    </source>
</reference>
<dbReference type="InterPro" id="IPR001164">
    <property type="entry name" value="ArfGAP_dom"/>
</dbReference>
<dbReference type="GO" id="GO:0031267">
    <property type="term" value="F:small GTPase binding"/>
    <property type="evidence" value="ECO:0007669"/>
    <property type="project" value="TreeGrafter"/>
</dbReference>
<proteinExistence type="predicted"/>
<dbReference type="InterPro" id="IPR047161">
    <property type="entry name" value="GIT-like"/>
</dbReference>
<dbReference type="PRINTS" id="PR00405">
    <property type="entry name" value="REVINTRACTNG"/>
</dbReference>
<dbReference type="GO" id="GO:0098793">
    <property type="term" value="C:presynapse"/>
    <property type="evidence" value="ECO:0007669"/>
    <property type="project" value="GOC"/>
</dbReference>
<evidence type="ECO:0000256" key="1">
    <source>
        <dbReference type="SAM" id="MobiDB-lite"/>
    </source>
</evidence>
<dbReference type="Gene3D" id="1.10.220.150">
    <property type="entry name" value="Arf GTPase activating protein"/>
    <property type="match status" value="1"/>
</dbReference>
<dbReference type="Proteomes" id="UP000616769">
    <property type="component" value="Unassembled WGS sequence"/>
</dbReference>
<dbReference type="PANTHER" id="PTHR46097">
    <property type="entry name" value="G PROTEIN-COUPLED RECEPTOR KINASE INTERACTING ARFGAP"/>
    <property type="match status" value="1"/>
</dbReference>
<gene>
    <name evidence="2" type="ORF">QR98_0016040</name>
</gene>
<name>A0A131ZWU5_SARSC</name>
<dbReference type="PANTHER" id="PTHR46097:SF3">
    <property type="entry name" value="ARF GTPASE-ACTIVATING PROTEIN GIT"/>
    <property type="match status" value="1"/>
</dbReference>
<dbReference type="GO" id="GO:0032012">
    <property type="term" value="P:regulation of ARF protein signal transduction"/>
    <property type="evidence" value="ECO:0007669"/>
    <property type="project" value="InterPro"/>
</dbReference>
<dbReference type="Pfam" id="PF01412">
    <property type="entry name" value="ArfGap"/>
    <property type="match status" value="1"/>
</dbReference>
<dbReference type="SUPFAM" id="SSF57863">
    <property type="entry name" value="ArfGap/RecO-like zinc finger"/>
    <property type="match status" value="1"/>
</dbReference>
<feature type="region of interest" description="Disordered" evidence="1">
    <location>
        <begin position="87"/>
        <end position="124"/>
    </location>
</feature>
<accession>A0A131ZWU5</accession>
<protein>
    <submittedName>
        <fullName evidence="2">ARF GTPase-activating protein GIT2-like protein 2</fullName>
    </submittedName>
</protein>
<dbReference type="AlphaFoldDB" id="A0A131ZWU5"/>
<dbReference type="PROSITE" id="PS50115">
    <property type="entry name" value="ARFGAP"/>
    <property type="match status" value="1"/>
</dbReference>
<dbReference type="InterPro" id="IPR037278">
    <property type="entry name" value="ARFGAP/RecO"/>
</dbReference>
<dbReference type="EMBL" id="JXLN01004362">
    <property type="protein sequence ID" value="KPM03174.1"/>
    <property type="molecule type" value="Genomic_DNA"/>
</dbReference>
<organism evidence="2 3">
    <name type="scientific">Sarcoptes scabiei</name>
    <name type="common">Itch mite</name>
    <name type="synonym">Acarus scabiei</name>
    <dbReference type="NCBI Taxonomy" id="52283"/>
    <lineage>
        <taxon>Eukaryota</taxon>
        <taxon>Metazoa</taxon>
        <taxon>Ecdysozoa</taxon>
        <taxon>Arthropoda</taxon>
        <taxon>Chelicerata</taxon>
        <taxon>Arachnida</taxon>
        <taxon>Acari</taxon>
        <taxon>Acariformes</taxon>
        <taxon>Sarcoptiformes</taxon>
        <taxon>Astigmata</taxon>
        <taxon>Psoroptidia</taxon>
        <taxon>Sarcoptoidea</taxon>
        <taxon>Sarcoptidae</taxon>
        <taxon>Sarcoptinae</taxon>
        <taxon>Sarcoptes</taxon>
    </lineage>
</organism>
<dbReference type="SMART" id="SM00105">
    <property type="entry name" value="ArfGap"/>
    <property type="match status" value="1"/>
</dbReference>
<dbReference type="VEuPathDB" id="VectorBase:SSCA003961"/>
<dbReference type="GO" id="GO:0036465">
    <property type="term" value="P:synaptic vesicle recycling"/>
    <property type="evidence" value="ECO:0007669"/>
    <property type="project" value="TreeGrafter"/>
</dbReference>